<dbReference type="Proteomes" id="UP000251431">
    <property type="component" value="Unassembled WGS sequence"/>
</dbReference>
<dbReference type="AlphaFoldDB" id="A0A2X1BQL4"/>
<proteinExistence type="predicted"/>
<evidence type="ECO:0000256" key="1">
    <source>
        <dbReference type="SAM" id="Phobius"/>
    </source>
</evidence>
<keyword evidence="1" id="KW-0812">Transmembrane</keyword>
<evidence type="ECO:0000313" key="2">
    <source>
        <dbReference type="EMBL" id="SPU38215.1"/>
    </source>
</evidence>
<gene>
    <name evidence="2" type="ORF">NCTC7582_04169</name>
</gene>
<feature type="transmembrane region" description="Helical" evidence="1">
    <location>
        <begin position="36"/>
        <end position="54"/>
    </location>
</feature>
<feature type="transmembrane region" description="Helical" evidence="1">
    <location>
        <begin position="90"/>
        <end position="108"/>
    </location>
</feature>
<dbReference type="RefSeq" id="WP_139111212.1">
    <property type="nucleotide sequence ID" value="NZ_UAQE01000004.1"/>
</dbReference>
<feature type="transmembrane region" description="Helical" evidence="1">
    <location>
        <begin position="6"/>
        <end position="24"/>
    </location>
</feature>
<evidence type="ECO:0000313" key="3">
    <source>
        <dbReference type="Proteomes" id="UP000251431"/>
    </source>
</evidence>
<keyword evidence="1" id="KW-1133">Transmembrane helix</keyword>
<organism evidence="2 3">
    <name type="scientific">Lysinibacillus capsici</name>
    <dbReference type="NCBI Taxonomy" id="2115968"/>
    <lineage>
        <taxon>Bacteria</taxon>
        <taxon>Bacillati</taxon>
        <taxon>Bacillota</taxon>
        <taxon>Bacilli</taxon>
        <taxon>Bacillales</taxon>
        <taxon>Bacillaceae</taxon>
        <taxon>Lysinibacillus</taxon>
    </lineage>
</organism>
<dbReference type="EMBL" id="UAQE01000004">
    <property type="protein sequence ID" value="SPU38215.1"/>
    <property type="molecule type" value="Genomic_DNA"/>
</dbReference>
<accession>A0A2X1BQL4</accession>
<name>A0A2X1BQL4_9BACI</name>
<sequence>MPPTVSIVLSYLIIIFILYRTNSFINKNLVSKVKDLLAQISVFLLILVNAINLINKESKLNLIPVVEEKSDFISKNILETLTLMFEQINLTYTIPILFSIPTIILLAIEHTSFASQTYKHIKGSHKKSTRLPLAKSERVIEGERIVFEIKLNIAESRRLLNKLHNRVNQ</sequence>
<protein>
    <submittedName>
        <fullName evidence="2">Uncharacterized protein</fullName>
    </submittedName>
</protein>
<keyword evidence="1" id="KW-0472">Membrane</keyword>
<reference evidence="2 3" key="1">
    <citation type="submission" date="2018-06" db="EMBL/GenBank/DDBJ databases">
        <authorList>
            <consortium name="Pathogen Informatics"/>
            <person name="Doyle S."/>
        </authorList>
    </citation>
    <scope>NUCLEOTIDE SEQUENCE [LARGE SCALE GENOMIC DNA]</scope>
    <source>
        <strain evidence="2 3">NCTC7582</strain>
    </source>
</reference>